<dbReference type="Proteomes" id="UP000066624">
    <property type="component" value="Chromosome"/>
</dbReference>
<reference evidence="1 2" key="1">
    <citation type="submission" date="2015-07" db="EMBL/GenBank/DDBJ databases">
        <authorList>
            <person name="Noorani M."/>
        </authorList>
    </citation>
    <scope>NUCLEOTIDE SEQUENCE [LARGE SCALE GENOMIC DNA]</scope>
    <source>
        <strain evidence="1 2">KCTC 42284</strain>
    </source>
</reference>
<dbReference type="EMBL" id="CP012154">
    <property type="protein sequence ID" value="AKS42902.1"/>
    <property type="molecule type" value="Genomic_DNA"/>
</dbReference>
<dbReference type="RefSeq" id="WP_049726427.1">
    <property type="nucleotide sequence ID" value="NZ_CP012154.1"/>
</dbReference>
<dbReference type="AlphaFoldDB" id="A0A0K0XZ43"/>
<gene>
    <name evidence="1" type="ORF">WM2015_2544</name>
</gene>
<dbReference type="KEGG" id="wma:WM2015_2544"/>
<keyword evidence="2" id="KW-1185">Reference proteome</keyword>
<organism evidence="1 2">
    <name type="scientific">Wenzhouxiangella marina</name>
    <dbReference type="NCBI Taxonomy" id="1579979"/>
    <lineage>
        <taxon>Bacteria</taxon>
        <taxon>Pseudomonadati</taxon>
        <taxon>Pseudomonadota</taxon>
        <taxon>Gammaproteobacteria</taxon>
        <taxon>Chromatiales</taxon>
        <taxon>Wenzhouxiangellaceae</taxon>
        <taxon>Wenzhouxiangella</taxon>
    </lineage>
</organism>
<protein>
    <submittedName>
        <fullName evidence="1">Uncharacterized protein</fullName>
    </submittedName>
</protein>
<evidence type="ECO:0000313" key="2">
    <source>
        <dbReference type="Proteomes" id="UP000066624"/>
    </source>
</evidence>
<evidence type="ECO:0000313" key="1">
    <source>
        <dbReference type="EMBL" id="AKS42902.1"/>
    </source>
</evidence>
<accession>A0A0K0XZ43</accession>
<proteinExistence type="predicted"/>
<dbReference type="STRING" id="1579979.WM2015_2544"/>
<dbReference type="OrthoDB" id="5733524at2"/>
<name>A0A0K0XZ43_9GAMM</name>
<dbReference type="InterPro" id="IPR016181">
    <property type="entry name" value="Acyl_CoA_acyltransferase"/>
</dbReference>
<dbReference type="SUPFAM" id="SSF55729">
    <property type="entry name" value="Acyl-CoA N-acyltransferases (Nat)"/>
    <property type="match status" value="1"/>
</dbReference>
<sequence length="162" mass="18609">MSKFSYHRGWGELSTQDQSDLIAFWLEHKALPNEAQGRQRVAQVVMFARDPEGKVAAVCTAVPQNPPQLGQPVYFYRSFVAPEWRQTLVVFRLLKQAVALLEEDARAHDWPCIGVLLELENQRFGEKGRMPNWPGIDFVYVGKSPRGLECRIHWFKEAKLKG</sequence>